<name>A0ACB8TB21_9AGAM</name>
<dbReference type="EMBL" id="MU277196">
    <property type="protein sequence ID" value="KAI0065333.1"/>
    <property type="molecule type" value="Genomic_DNA"/>
</dbReference>
<evidence type="ECO:0000313" key="2">
    <source>
        <dbReference type="Proteomes" id="UP000814140"/>
    </source>
</evidence>
<dbReference type="Proteomes" id="UP000814140">
    <property type="component" value="Unassembled WGS sequence"/>
</dbReference>
<proteinExistence type="predicted"/>
<evidence type="ECO:0000313" key="1">
    <source>
        <dbReference type="EMBL" id="KAI0065333.1"/>
    </source>
</evidence>
<protein>
    <submittedName>
        <fullName evidence="1">Uncharacterized protein</fullName>
    </submittedName>
</protein>
<reference evidence="1" key="1">
    <citation type="submission" date="2021-03" db="EMBL/GenBank/DDBJ databases">
        <authorList>
            <consortium name="DOE Joint Genome Institute"/>
            <person name="Ahrendt S."/>
            <person name="Looney B.P."/>
            <person name="Miyauchi S."/>
            <person name="Morin E."/>
            <person name="Drula E."/>
            <person name="Courty P.E."/>
            <person name="Chicoki N."/>
            <person name="Fauchery L."/>
            <person name="Kohler A."/>
            <person name="Kuo A."/>
            <person name="Labutti K."/>
            <person name="Pangilinan J."/>
            <person name="Lipzen A."/>
            <person name="Riley R."/>
            <person name="Andreopoulos W."/>
            <person name="He G."/>
            <person name="Johnson J."/>
            <person name="Barry K.W."/>
            <person name="Grigoriev I.V."/>
            <person name="Nagy L."/>
            <person name="Hibbett D."/>
            <person name="Henrissat B."/>
            <person name="Matheny P.B."/>
            <person name="Labbe J."/>
            <person name="Martin F."/>
        </authorList>
    </citation>
    <scope>NUCLEOTIDE SEQUENCE</scope>
    <source>
        <strain evidence="1">HHB10654</strain>
    </source>
</reference>
<keyword evidence="2" id="KW-1185">Reference proteome</keyword>
<reference evidence="1" key="2">
    <citation type="journal article" date="2022" name="New Phytol.">
        <title>Evolutionary transition to the ectomycorrhizal habit in the genomes of a hyperdiverse lineage of mushroom-forming fungi.</title>
        <authorList>
            <person name="Looney B."/>
            <person name="Miyauchi S."/>
            <person name="Morin E."/>
            <person name="Drula E."/>
            <person name="Courty P.E."/>
            <person name="Kohler A."/>
            <person name="Kuo A."/>
            <person name="LaButti K."/>
            <person name="Pangilinan J."/>
            <person name="Lipzen A."/>
            <person name="Riley R."/>
            <person name="Andreopoulos W."/>
            <person name="He G."/>
            <person name="Johnson J."/>
            <person name="Nolan M."/>
            <person name="Tritt A."/>
            <person name="Barry K.W."/>
            <person name="Grigoriev I.V."/>
            <person name="Nagy L.G."/>
            <person name="Hibbett D."/>
            <person name="Henrissat B."/>
            <person name="Matheny P.B."/>
            <person name="Labbe J."/>
            <person name="Martin F.M."/>
        </authorList>
    </citation>
    <scope>NUCLEOTIDE SEQUENCE</scope>
    <source>
        <strain evidence="1">HHB10654</strain>
    </source>
</reference>
<accession>A0ACB8TB21</accession>
<comment type="caution">
    <text evidence="1">The sequence shown here is derived from an EMBL/GenBank/DDBJ whole genome shotgun (WGS) entry which is preliminary data.</text>
</comment>
<organism evidence="1 2">
    <name type="scientific">Artomyces pyxidatus</name>
    <dbReference type="NCBI Taxonomy" id="48021"/>
    <lineage>
        <taxon>Eukaryota</taxon>
        <taxon>Fungi</taxon>
        <taxon>Dikarya</taxon>
        <taxon>Basidiomycota</taxon>
        <taxon>Agaricomycotina</taxon>
        <taxon>Agaricomycetes</taxon>
        <taxon>Russulales</taxon>
        <taxon>Auriscalpiaceae</taxon>
        <taxon>Artomyces</taxon>
    </lineage>
</organism>
<sequence length="803" mass="88627">MGDNGRVGDRPGRLRIVPRKTRSTRDTTTDLPASKSAENSSIAFKFMEISDFLDLEAVVDNDVEEEEEEDPGDREFLDNFELSSPESPSLFSPNDSMQEASALEAVSREYNRRARVGSTEESSVFGLLVFAVRAQKTHESYVVAVLRERAGFDPPSVNRRTAWAAIASIEFKATAPGYVYIRAMTLAAAKSLLDNSPVMYVPRSCHPLLVDDVPTTSHSPQNLGHEGGWVRVAVGRYRGDVGIVAAAPANSDTVTIYVVPRLDLSRPVMDGTVFIDTGFPNRPPAVVIRNPRAIDHLYPGCISHYNPDTASFTAAREYEFVDGLLKLRVDRSAVQINPTLPSAADLEAFCDSPHIDISQALRSIELYHLRRHLRQHDRIHVLQGSLLDMLGLVDSVREESVHFRPLETEGTLYATAIGDVCRAFQPGDHIEVSGTVIRRGIVGAIGLKWVYYVEEGTHNARSAPRAFCSPYVPDFRALTNAQVRSARSRAPLPRPPPKNPLVHKHVVILAKGNWKGYTGYVQSVNDESDLAEVALDAQPGRIVQVSRYRLSDVDSPSMLQTVDRAHDGPSSIQDPAYPDSPYARPSSPRQDNPFSIWDLGTPPRIPFPTDWNLMPEAEYGGSTPMPPRIVDQTSDCLPDSLPPDDNFGAADTYDLALLQTEGPGAWLLSQAIQQELRSLRVCLKIRDPRHKVYDGMYDRHIGHSLTPGDTAIHLDRHQIALRLRNINGGHTDIAVPVHLTEPVGVGKGYQPGGIVMRGPKEGTRVVVVCAVGSTGMYRVARWQSESERFTVPSGDICRVQRPF</sequence>
<gene>
    <name evidence="1" type="ORF">BV25DRAFT_1836610</name>
</gene>